<name>A0A3B1BU68_9ZZZZ</name>
<gene>
    <name evidence="4" type="ORF">MNBD_GAMMA24-12</name>
</gene>
<dbReference type="SUPFAM" id="SSF56935">
    <property type="entry name" value="Porins"/>
    <property type="match status" value="1"/>
</dbReference>
<dbReference type="GO" id="GO:0046872">
    <property type="term" value="F:metal ion binding"/>
    <property type="evidence" value="ECO:0007669"/>
    <property type="project" value="UniProtKB-KW"/>
</dbReference>
<proteinExistence type="predicted"/>
<dbReference type="InterPro" id="IPR009056">
    <property type="entry name" value="Cyt_c-like_dom"/>
</dbReference>
<feature type="domain" description="Cytochrome c" evidence="3">
    <location>
        <begin position="44"/>
        <end position="163"/>
    </location>
</feature>
<evidence type="ECO:0000313" key="4">
    <source>
        <dbReference type="EMBL" id="VAX14280.1"/>
    </source>
</evidence>
<evidence type="ECO:0000256" key="1">
    <source>
        <dbReference type="ARBA" id="ARBA00022723"/>
    </source>
</evidence>
<dbReference type="PROSITE" id="PS51007">
    <property type="entry name" value="CYTC"/>
    <property type="match status" value="1"/>
</dbReference>
<dbReference type="AlphaFoldDB" id="A0A3B1BU68"/>
<dbReference type="EMBL" id="UOFZ01000170">
    <property type="protein sequence ID" value="VAX14280.1"/>
    <property type="molecule type" value="Genomic_DNA"/>
</dbReference>
<sequence length="449" mass="49589">MNSQRSAIVRPKFHAYMMPLASRGLNLLLLLCMLLSSLVVFLLPADAEAIPVFARKYKLSCAACHAAFPRLNEFGQQFVKANYRLPNWKDTTVKTGDDMLALPESVPLAIRAQAYAQQREAKAISLQSGKTSQATTDIQAPYLIKLLSSAPLSENISYYFYGIFAEKGGNGSVIIEDAWFSYDDLFDTGAGMMFGQFQVSDLMFPRETRMTFQDFMVYRMAGLTYDRGLLLNYELGPVGLDIGVVNGNGIEENLSINSPGYKRPDHMFDNDTGKALFARLGMTPAGIDVGLFYYAGSQKNAGSVAGTVSGNRDTNKNAAGLDLSGKLGADTYWFAQAIWNDWQGFIDASRDYRWFGAFAGVDYVYSPRWTYSLLYNYADAGDLNNTDTVYEGININSLTAAASYYFMRNIKAVLEVNADFQNKVGQTGVYYTGHLTGESYALIGLDAAF</sequence>
<organism evidence="4">
    <name type="scientific">hydrothermal vent metagenome</name>
    <dbReference type="NCBI Taxonomy" id="652676"/>
    <lineage>
        <taxon>unclassified sequences</taxon>
        <taxon>metagenomes</taxon>
        <taxon>ecological metagenomes</taxon>
    </lineage>
</organism>
<reference evidence="4" key="1">
    <citation type="submission" date="2018-06" db="EMBL/GenBank/DDBJ databases">
        <authorList>
            <person name="Zhirakovskaya E."/>
        </authorList>
    </citation>
    <scope>NUCLEOTIDE SEQUENCE</scope>
</reference>
<evidence type="ECO:0000259" key="3">
    <source>
        <dbReference type="PROSITE" id="PS51007"/>
    </source>
</evidence>
<dbReference type="GO" id="GO:0009055">
    <property type="term" value="F:electron transfer activity"/>
    <property type="evidence" value="ECO:0007669"/>
    <property type="project" value="InterPro"/>
</dbReference>
<keyword evidence="1" id="KW-0479">Metal-binding</keyword>
<accession>A0A3B1BU68</accession>
<protein>
    <recommendedName>
        <fullName evidence="3">Cytochrome c domain-containing protein</fullName>
    </recommendedName>
</protein>
<dbReference type="GO" id="GO:0020037">
    <property type="term" value="F:heme binding"/>
    <property type="evidence" value="ECO:0007669"/>
    <property type="project" value="InterPro"/>
</dbReference>
<keyword evidence="2" id="KW-0408">Iron</keyword>
<evidence type="ECO:0000256" key="2">
    <source>
        <dbReference type="ARBA" id="ARBA00023004"/>
    </source>
</evidence>